<feature type="transmembrane region" description="Helical" evidence="1">
    <location>
        <begin position="58"/>
        <end position="77"/>
    </location>
</feature>
<name>A0A6I4LUM6_9SPHN</name>
<feature type="transmembrane region" description="Helical" evidence="1">
    <location>
        <begin position="273"/>
        <end position="295"/>
    </location>
</feature>
<dbReference type="InterPro" id="IPR010266">
    <property type="entry name" value="NnrS"/>
</dbReference>
<feature type="transmembrane region" description="Helical" evidence="1">
    <location>
        <begin position="244"/>
        <end position="266"/>
    </location>
</feature>
<keyword evidence="1" id="KW-1133">Transmembrane helix</keyword>
<protein>
    <submittedName>
        <fullName evidence="2">NnrS family protein</fullName>
    </submittedName>
</protein>
<feature type="transmembrane region" description="Helical" evidence="1">
    <location>
        <begin position="89"/>
        <end position="108"/>
    </location>
</feature>
<feature type="transmembrane region" description="Helical" evidence="1">
    <location>
        <begin position="114"/>
        <end position="138"/>
    </location>
</feature>
<evidence type="ECO:0000256" key="1">
    <source>
        <dbReference type="SAM" id="Phobius"/>
    </source>
</evidence>
<feature type="transmembrane region" description="Helical" evidence="1">
    <location>
        <begin position="221"/>
        <end position="238"/>
    </location>
</feature>
<dbReference type="Proteomes" id="UP000471147">
    <property type="component" value="Unassembled WGS sequence"/>
</dbReference>
<reference evidence="2 3" key="1">
    <citation type="submission" date="2019-01" db="EMBL/GenBank/DDBJ databases">
        <title>Sphingorhabdus lacus sp.nov., isolated from an oligotrophic freshwater lake.</title>
        <authorList>
            <person name="Park M."/>
        </authorList>
    </citation>
    <scope>NUCLEOTIDE SEQUENCE [LARGE SCALE GENOMIC DNA]</scope>
    <source>
        <strain evidence="2 3">IMCC26285</strain>
    </source>
</reference>
<feature type="transmembrane region" description="Helical" evidence="1">
    <location>
        <begin position="187"/>
        <end position="209"/>
    </location>
</feature>
<sequence>MVKSAILFAAPHRLLFLTGIVQLAATMLWWTVALAGIHFGTVALPTEDIPASLLHAPILIYLVLPPLFFGFLLTVFPRWMGYPDLERRAYAPVAIGYALSAVLCWAGLFVGRDILLTGAFGTAFLASLWGAFLLASIANREVRDSKSPTWHGWSILAAFACGIVGQIALLAFMADLATDTLPFANRIGLWAFVLPVFFTVCHRMVPFFAGNVVEGYVRWRPFWLLTAFWVGTVLLIAAEVTGRMMLLSLGSAFITTVTAMMVLKWWPRAKAPALLWVLIIGFAWAPIGYALAFLGSIGIELGRAPEHALTIGFASSILVAMVTRVTHGHSGRPLSFPAVAWIAFVGMQTAALARIAAAVRYDNPAWLLASAIIFVACFAPWMLRNGAIYLQARIDGKAG</sequence>
<keyword evidence="1" id="KW-0812">Transmembrane</keyword>
<comment type="caution">
    <text evidence="2">The sequence shown here is derived from an EMBL/GenBank/DDBJ whole genome shotgun (WGS) entry which is preliminary data.</text>
</comment>
<accession>A0A6I4LUM6</accession>
<dbReference type="RefSeq" id="WP_160353091.1">
    <property type="nucleotide sequence ID" value="NZ_SDWJ01000001.1"/>
</dbReference>
<proteinExistence type="predicted"/>
<dbReference type="EMBL" id="SDWJ01000001">
    <property type="protein sequence ID" value="MVZ97197.1"/>
    <property type="molecule type" value="Genomic_DNA"/>
</dbReference>
<evidence type="ECO:0000313" key="3">
    <source>
        <dbReference type="Proteomes" id="UP000471147"/>
    </source>
</evidence>
<dbReference type="AlphaFoldDB" id="A0A6I4LUM6"/>
<feature type="transmembrane region" description="Helical" evidence="1">
    <location>
        <begin position="365"/>
        <end position="383"/>
    </location>
</feature>
<feature type="transmembrane region" description="Helical" evidence="1">
    <location>
        <begin position="14"/>
        <end position="38"/>
    </location>
</feature>
<evidence type="ECO:0000313" key="2">
    <source>
        <dbReference type="EMBL" id="MVZ97197.1"/>
    </source>
</evidence>
<feature type="transmembrane region" description="Helical" evidence="1">
    <location>
        <begin position="150"/>
        <end position="172"/>
    </location>
</feature>
<dbReference type="OrthoDB" id="9770040at2"/>
<gene>
    <name evidence="2" type="ORF">EUU23_05700</name>
</gene>
<feature type="transmembrane region" description="Helical" evidence="1">
    <location>
        <begin position="307"/>
        <end position="326"/>
    </location>
</feature>
<dbReference type="Pfam" id="PF05940">
    <property type="entry name" value="NnrS"/>
    <property type="match status" value="1"/>
</dbReference>
<feature type="transmembrane region" description="Helical" evidence="1">
    <location>
        <begin position="338"/>
        <end position="359"/>
    </location>
</feature>
<keyword evidence="1" id="KW-0472">Membrane</keyword>
<organism evidence="2 3">
    <name type="scientific">Sphingorhabdus profundilacus</name>
    <dbReference type="NCBI Taxonomy" id="2509718"/>
    <lineage>
        <taxon>Bacteria</taxon>
        <taxon>Pseudomonadati</taxon>
        <taxon>Pseudomonadota</taxon>
        <taxon>Alphaproteobacteria</taxon>
        <taxon>Sphingomonadales</taxon>
        <taxon>Sphingomonadaceae</taxon>
        <taxon>Sphingorhabdus</taxon>
    </lineage>
</organism>
<keyword evidence="3" id="KW-1185">Reference proteome</keyword>